<keyword evidence="2" id="KW-0812">Transmembrane</keyword>
<feature type="region of interest" description="Disordered" evidence="1">
    <location>
        <begin position="1"/>
        <end position="31"/>
    </location>
</feature>
<feature type="region of interest" description="Disordered" evidence="1">
    <location>
        <begin position="424"/>
        <end position="443"/>
    </location>
</feature>
<dbReference type="Proteomes" id="UP000298390">
    <property type="component" value="Unassembled WGS sequence"/>
</dbReference>
<comment type="caution">
    <text evidence="3">The sequence shown here is derived from an EMBL/GenBank/DDBJ whole genome shotgun (WGS) entry which is preliminary data.</text>
</comment>
<accession>A0A4Y9YAI3</accession>
<feature type="compositionally biased region" description="Polar residues" evidence="1">
    <location>
        <begin position="19"/>
        <end position="28"/>
    </location>
</feature>
<evidence type="ECO:0000313" key="3">
    <source>
        <dbReference type="EMBL" id="TFY59050.1"/>
    </source>
</evidence>
<gene>
    <name evidence="3" type="ORF">EVJ58_g6030</name>
</gene>
<feature type="transmembrane region" description="Helical" evidence="2">
    <location>
        <begin position="329"/>
        <end position="350"/>
    </location>
</feature>
<evidence type="ECO:0000256" key="1">
    <source>
        <dbReference type="SAM" id="MobiDB-lite"/>
    </source>
</evidence>
<proteinExistence type="predicted"/>
<evidence type="ECO:0000313" key="4">
    <source>
        <dbReference type="Proteomes" id="UP000298390"/>
    </source>
</evidence>
<organism evidence="3 4">
    <name type="scientific">Rhodofomes roseus</name>
    <dbReference type="NCBI Taxonomy" id="34475"/>
    <lineage>
        <taxon>Eukaryota</taxon>
        <taxon>Fungi</taxon>
        <taxon>Dikarya</taxon>
        <taxon>Basidiomycota</taxon>
        <taxon>Agaricomycotina</taxon>
        <taxon>Agaricomycetes</taxon>
        <taxon>Polyporales</taxon>
        <taxon>Rhodofomes</taxon>
    </lineage>
</organism>
<dbReference type="EMBL" id="SEKV01000323">
    <property type="protein sequence ID" value="TFY59050.1"/>
    <property type="molecule type" value="Genomic_DNA"/>
</dbReference>
<evidence type="ECO:0000256" key="2">
    <source>
        <dbReference type="SAM" id="Phobius"/>
    </source>
</evidence>
<protein>
    <submittedName>
        <fullName evidence="3">Uncharacterized protein</fullName>
    </submittedName>
</protein>
<keyword evidence="2" id="KW-0472">Membrane</keyword>
<keyword evidence="2" id="KW-1133">Transmembrane helix</keyword>
<sequence>MSTSLPHLLAGLPELQGDVPSTSTLESSKGSRKSVVTDVLKATAVRRRAGFNNTPTSRYSEAQQQRMQKAKRAHRPLPGQRPMRNAAVTSAAFKAEFRLPRPVKAPVADVEMKDAAPEHDLEPKISIAIPRRLARPKYKRVPIEKALFMNEELKDVPIEYIQDEVAANGQRLLAVLEHVEVPPPLPVSIPEEITVDVSDGSADLPSHMLAVYKKDLAEGERNIITMLAAHQCVWDINCAHLPSLPPSSPSRLARQPRALADHARDVSGLPEAAHTRGAEKEETFLPRRGQGEDFWRRFSIVAKDETKTRGKQSAWLRKTTSGISRHVRWVWVVGISLLIIIGCAVAFGVYKTHHSSSSSNSSVVTAIGGSANQVGSGNTVTADEKSGGSASALLVTPTRTVARRSVDIQPTSAPAIPITPPSFPILPNADADEGSDMPSYDNTNASVAARRALSQLHHRHKRSFVNRSSLD</sequence>
<name>A0A4Y9YAI3_9APHY</name>
<dbReference type="STRING" id="34475.A0A4Y9YAI3"/>
<reference evidence="3 4" key="1">
    <citation type="submission" date="2019-01" db="EMBL/GenBank/DDBJ databases">
        <title>Genome sequencing of the rare red list fungi Fomitopsis rosea.</title>
        <authorList>
            <person name="Buettner E."/>
            <person name="Kellner H."/>
        </authorList>
    </citation>
    <scope>NUCLEOTIDE SEQUENCE [LARGE SCALE GENOMIC DNA]</scope>
    <source>
        <strain evidence="3 4">DSM 105464</strain>
    </source>
</reference>
<dbReference type="AlphaFoldDB" id="A0A4Y9YAI3"/>